<dbReference type="SUPFAM" id="SSF88946">
    <property type="entry name" value="Sigma2 domain of RNA polymerase sigma factors"/>
    <property type="match status" value="1"/>
</dbReference>
<evidence type="ECO:0000313" key="7">
    <source>
        <dbReference type="EMBL" id="QHS61074.1"/>
    </source>
</evidence>
<dbReference type="Pfam" id="PF08281">
    <property type="entry name" value="Sigma70_r4_2"/>
    <property type="match status" value="1"/>
</dbReference>
<dbReference type="InterPro" id="IPR013249">
    <property type="entry name" value="RNA_pol_sigma70_r4_t2"/>
</dbReference>
<dbReference type="GO" id="GO:0016987">
    <property type="term" value="F:sigma factor activity"/>
    <property type="evidence" value="ECO:0007669"/>
    <property type="project" value="UniProtKB-KW"/>
</dbReference>
<feature type="domain" description="RNA polymerase sigma-70 region 2" evidence="5">
    <location>
        <begin position="28"/>
        <end position="93"/>
    </location>
</feature>
<evidence type="ECO:0000259" key="6">
    <source>
        <dbReference type="Pfam" id="PF08281"/>
    </source>
</evidence>
<evidence type="ECO:0000256" key="4">
    <source>
        <dbReference type="ARBA" id="ARBA00023163"/>
    </source>
</evidence>
<dbReference type="PANTHER" id="PTHR43133">
    <property type="entry name" value="RNA POLYMERASE ECF-TYPE SIGMA FACTO"/>
    <property type="match status" value="1"/>
</dbReference>
<gene>
    <name evidence="7" type="ORF">GWR21_16145</name>
</gene>
<dbReference type="InterPro" id="IPR013324">
    <property type="entry name" value="RNA_pol_sigma_r3/r4-like"/>
</dbReference>
<dbReference type="InterPro" id="IPR039425">
    <property type="entry name" value="RNA_pol_sigma-70-like"/>
</dbReference>
<dbReference type="AlphaFoldDB" id="A0A6B9ZIA1"/>
<dbReference type="GO" id="GO:0003677">
    <property type="term" value="F:DNA binding"/>
    <property type="evidence" value="ECO:0007669"/>
    <property type="project" value="InterPro"/>
</dbReference>
<dbReference type="Pfam" id="PF04542">
    <property type="entry name" value="Sigma70_r2"/>
    <property type="match status" value="1"/>
</dbReference>
<dbReference type="InterPro" id="IPR013325">
    <property type="entry name" value="RNA_pol_sigma_r2"/>
</dbReference>
<keyword evidence="4" id="KW-0804">Transcription</keyword>
<evidence type="ECO:0000259" key="5">
    <source>
        <dbReference type="Pfam" id="PF04542"/>
    </source>
</evidence>
<sequence>MKLLNHNHSEDELFLLIREGNEAAFDVFYHRHAGLLYTQAYVILQDKAAAQDAVQEVLIYLWNHRTTVKVNTTLPIYLCGAIRQHCATVLRKEVGIRNRHQIYTDLHTSVTHNAELERKELNKRIRSAMSMITPSCRKAFEMSYIEKKTLKEIAFIMNIKVQTAKNHVQEALKVLRRNLKKS</sequence>
<dbReference type="Proteomes" id="UP000476411">
    <property type="component" value="Chromosome"/>
</dbReference>
<dbReference type="NCBIfam" id="TIGR02937">
    <property type="entry name" value="sigma70-ECF"/>
    <property type="match status" value="1"/>
</dbReference>
<reference evidence="7 8" key="1">
    <citation type="submission" date="2020-01" db="EMBL/GenBank/DDBJ databases">
        <title>Complete genome sequence of Chitinophaga sp. H33E-04 isolated from quinoa roots.</title>
        <authorList>
            <person name="Weon H.-Y."/>
            <person name="Lee S.A."/>
        </authorList>
    </citation>
    <scope>NUCLEOTIDE SEQUENCE [LARGE SCALE GENOMIC DNA]</scope>
    <source>
        <strain evidence="7 8">H33E-04</strain>
    </source>
</reference>
<evidence type="ECO:0000313" key="8">
    <source>
        <dbReference type="Proteomes" id="UP000476411"/>
    </source>
</evidence>
<organism evidence="7 8">
    <name type="scientific">Chitinophaga agri</name>
    <dbReference type="NCBI Taxonomy" id="2703787"/>
    <lineage>
        <taxon>Bacteria</taxon>
        <taxon>Pseudomonadati</taxon>
        <taxon>Bacteroidota</taxon>
        <taxon>Chitinophagia</taxon>
        <taxon>Chitinophagales</taxon>
        <taxon>Chitinophagaceae</taxon>
        <taxon>Chitinophaga</taxon>
    </lineage>
</organism>
<keyword evidence="3" id="KW-0731">Sigma factor</keyword>
<feature type="domain" description="RNA polymerase sigma factor 70 region 4 type 2" evidence="6">
    <location>
        <begin position="124"/>
        <end position="173"/>
    </location>
</feature>
<dbReference type="Gene3D" id="1.10.1740.10">
    <property type="match status" value="1"/>
</dbReference>
<dbReference type="SUPFAM" id="SSF88659">
    <property type="entry name" value="Sigma3 and sigma4 domains of RNA polymerase sigma factors"/>
    <property type="match status" value="1"/>
</dbReference>
<dbReference type="KEGG" id="chih:GWR21_16145"/>
<keyword evidence="2" id="KW-0805">Transcription regulation</keyword>
<dbReference type="PANTHER" id="PTHR43133:SF46">
    <property type="entry name" value="RNA POLYMERASE SIGMA-70 FACTOR ECF SUBFAMILY"/>
    <property type="match status" value="1"/>
</dbReference>
<evidence type="ECO:0000256" key="2">
    <source>
        <dbReference type="ARBA" id="ARBA00023015"/>
    </source>
</evidence>
<name>A0A6B9ZIA1_9BACT</name>
<dbReference type="Gene3D" id="1.10.10.10">
    <property type="entry name" value="Winged helix-like DNA-binding domain superfamily/Winged helix DNA-binding domain"/>
    <property type="match status" value="1"/>
</dbReference>
<dbReference type="RefSeq" id="WP_162332752.1">
    <property type="nucleotide sequence ID" value="NZ_CP048113.1"/>
</dbReference>
<dbReference type="GO" id="GO:0006352">
    <property type="term" value="P:DNA-templated transcription initiation"/>
    <property type="evidence" value="ECO:0007669"/>
    <property type="project" value="InterPro"/>
</dbReference>
<dbReference type="InterPro" id="IPR007627">
    <property type="entry name" value="RNA_pol_sigma70_r2"/>
</dbReference>
<protein>
    <submittedName>
        <fullName evidence="7">Sigma-70 family RNA polymerase sigma factor</fullName>
    </submittedName>
</protein>
<dbReference type="InterPro" id="IPR036388">
    <property type="entry name" value="WH-like_DNA-bd_sf"/>
</dbReference>
<evidence type="ECO:0000256" key="3">
    <source>
        <dbReference type="ARBA" id="ARBA00023082"/>
    </source>
</evidence>
<proteinExistence type="inferred from homology"/>
<dbReference type="EMBL" id="CP048113">
    <property type="protein sequence ID" value="QHS61074.1"/>
    <property type="molecule type" value="Genomic_DNA"/>
</dbReference>
<accession>A0A6B9ZIA1</accession>
<evidence type="ECO:0000256" key="1">
    <source>
        <dbReference type="ARBA" id="ARBA00010641"/>
    </source>
</evidence>
<dbReference type="InterPro" id="IPR014284">
    <property type="entry name" value="RNA_pol_sigma-70_dom"/>
</dbReference>
<keyword evidence="8" id="KW-1185">Reference proteome</keyword>
<comment type="similarity">
    <text evidence="1">Belongs to the sigma-70 factor family. ECF subfamily.</text>
</comment>